<dbReference type="CDD" id="cd16100">
    <property type="entry name" value="ARID"/>
    <property type="match status" value="1"/>
</dbReference>
<feature type="compositionally biased region" description="Basic and acidic residues" evidence="6">
    <location>
        <begin position="344"/>
        <end position="372"/>
    </location>
</feature>
<protein>
    <submittedName>
        <fullName evidence="10">AFL127Cp</fullName>
    </submittedName>
</protein>
<accession>Q755F0</accession>
<dbReference type="GO" id="GO:0003677">
    <property type="term" value="F:DNA binding"/>
    <property type="evidence" value="ECO:0007669"/>
    <property type="project" value="InterPro"/>
</dbReference>
<dbReference type="Proteomes" id="UP000000591">
    <property type="component" value="Chromosome VI"/>
</dbReference>
<dbReference type="PROSITE" id="PS51184">
    <property type="entry name" value="JMJC"/>
    <property type="match status" value="1"/>
</dbReference>
<dbReference type="GO" id="GO:0010468">
    <property type="term" value="P:regulation of gene expression"/>
    <property type="evidence" value="ECO:0000318"/>
    <property type="project" value="GO_Central"/>
</dbReference>
<dbReference type="Gene3D" id="3.30.40.10">
    <property type="entry name" value="Zinc/RING finger domain, C3HC4 (zinc finger)"/>
    <property type="match status" value="1"/>
</dbReference>
<feature type="compositionally biased region" description="Low complexity" evidence="6">
    <location>
        <begin position="1473"/>
        <end position="1484"/>
    </location>
</feature>
<dbReference type="InterPro" id="IPR003347">
    <property type="entry name" value="JmjC_dom"/>
</dbReference>
<dbReference type="STRING" id="284811.Q755F0"/>
<dbReference type="InterPro" id="IPR001606">
    <property type="entry name" value="ARID_dom"/>
</dbReference>
<evidence type="ECO:0000256" key="1">
    <source>
        <dbReference type="ARBA" id="ARBA00004123"/>
    </source>
</evidence>
<dbReference type="PROSITE" id="PS01359">
    <property type="entry name" value="ZF_PHD_1"/>
    <property type="match status" value="1"/>
</dbReference>
<dbReference type="InterPro" id="IPR011011">
    <property type="entry name" value="Znf_FYVE_PHD"/>
</dbReference>
<feature type="domain" description="ARID" evidence="7">
    <location>
        <begin position="224"/>
        <end position="327"/>
    </location>
</feature>
<comment type="subcellular location">
    <subcellularLocation>
        <location evidence="1">Nucleus</location>
    </subcellularLocation>
</comment>
<evidence type="ECO:0000259" key="9">
    <source>
        <dbReference type="PROSITE" id="PS51184"/>
    </source>
</evidence>
<dbReference type="SMART" id="SM01014">
    <property type="entry name" value="ARID"/>
    <property type="match status" value="1"/>
</dbReference>
<reference evidence="10 11" key="1">
    <citation type="journal article" date="2004" name="Science">
        <title>The Ashbya gossypii genome as a tool for mapping the ancient Saccharomyces cerevisiae genome.</title>
        <authorList>
            <person name="Dietrich F.S."/>
            <person name="Voegeli S."/>
            <person name="Brachat S."/>
            <person name="Lerch A."/>
            <person name="Gates K."/>
            <person name="Steiner S."/>
            <person name="Mohr C."/>
            <person name="Pohlmann R."/>
            <person name="Luedi P."/>
            <person name="Choi S."/>
            <person name="Wing R.A."/>
            <person name="Flavier A."/>
            <person name="Gaffney T.D."/>
            <person name="Philippsen P."/>
        </authorList>
    </citation>
    <scope>NUCLEOTIDE SEQUENCE [LARGE SCALE GENOMIC DNA]</scope>
    <source>
        <strain evidence="11">ATCC 10895 / CBS 109.51 / FGSC 9923 / NRRL Y-1056</strain>
    </source>
</reference>
<feature type="region of interest" description="Disordered" evidence="6">
    <location>
        <begin position="1468"/>
        <end position="1495"/>
    </location>
</feature>
<proteinExistence type="predicted"/>
<dbReference type="OrthoDB" id="1678912at2759"/>
<dbReference type="OMA" id="GFDQVCK"/>
<dbReference type="RefSeq" id="NP_985423.1">
    <property type="nucleotide sequence ID" value="NM_210777.1"/>
</dbReference>
<evidence type="ECO:0000313" key="11">
    <source>
        <dbReference type="Proteomes" id="UP000000591"/>
    </source>
</evidence>
<gene>
    <name evidence="10" type="ORF">AGOS_AFL127C</name>
</gene>
<evidence type="ECO:0000313" key="10">
    <source>
        <dbReference type="EMBL" id="AAS53247.1"/>
    </source>
</evidence>
<dbReference type="GeneID" id="4621650"/>
<evidence type="ECO:0000256" key="5">
    <source>
        <dbReference type="ARBA" id="ARBA00023242"/>
    </source>
</evidence>
<dbReference type="Gene3D" id="1.10.150.60">
    <property type="entry name" value="ARID DNA-binding domain"/>
    <property type="match status" value="1"/>
</dbReference>
<dbReference type="GO" id="GO:0005634">
    <property type="term" value="C:nucleus"/>
    <property type="evidence" value="ECO:0000318"/>
    <property type="project" value="GO_Central"/>
</dbReference>
<dbReference type="PROSITE" id="PS51011">
    <property type="entry name" value="ARID"/>
    <property type="match status" value="1"/>
</dbReference>
<keyword evidence="11" id="KW-1185">Reference proteome</keyword>
<dbReference type="PANTHER" id="PTHR10694:SF113">
    <property type="entry name" value="PROTEIN JUMONJI"/>
    <property type="match status" value="1"/>
</dbReference>
<dbReference type="FunCoup" id="Q755F0">
    <property type="interactions" value="371"/>
</dbReference>
<evidence type="ECO:0000256" key="2">
    <source>
        <dbReference type="ARBA" id="ARBA00022723"/>
    </source>
</evidence>
<keyword evidence="2" id="KW-0479">Metal-binding</keyword>
<organism evidence="10 11">
    <name type="scientific">Eremothecium gossypii (strain ATCC 10895 / CBS 109.51 / FGSC 9923 / NRRL Y-1056)</name>
    <name type="common">Yeast</name>
    <name type="synonym">Ashbya gossypii</name>
    <dbReference type="NCBI Taxonomy" id="284811"/>
    <lineage>
        <taxon>Eukaryota</taxon>
        <taxon>Fungi</taxon>
        <taxon>Dikarya</taxon>
        <taxon>Ascomycota</taxon>
        <taxon>Saccharomycotina</taxon>
        <taxon>Saccharomycetes</taxon>
        <taxon>Saccharomycetales</taxon>
        <taxon>Saccharomycetaceae</taxon>
        <taxon>Eremothecium</taxon>
    </lineage>
</organism>
<dbReference type="InterPro" id="IPR003349">
    <property type="entry name" value="JmjN"/>
</dbReference>
<evidence type="ECO:0000256" key="3">
    <source>
        <dbReference type="ARBA" id="ARBA00022771"/>
    </source>
</evidence>
<dbReference type="InterPro" id="IPR019786">
    <property type="entry name" value="Zinc_finger_PHD-type_CS"/>
</dbReference>
<name>Q755F0_EREGS</name>
<evidence type="ECO:0000259" key="7">
    <source>
        <dbReference type="PROSITE" id="PS51011"/>
    </source>
</evidence>
<dbReference type="CDD" id="cd15518">
    <property type="entry name" value="PHD_Ecm5p_Lid2p_like"/>
    <property type="match status" value="1"/>
</dbReference>
<dbReference type="Gene3D" id="2.60.120.650">
    <property type="entry name" value="Cupin"/>
    <property type="match status" value="1"/>
</dbReference>
<dbReference type="eggNOG" id="KOG1246">
    <property type="taxonomic scope" value="Eukaryota"/>
</dbReference>
<dbReference type="Pfam" id="PF02373">
    <property type="entry name" value="JmjC"/>
    <property type="match status" value="1"/>
</dbReference>
<keyword evidence="3" id="KW-0863">Zinc-finger</keyword>
<dbReference type="InParanoid" id="Q755F0"/>
<dbReference type="Pfam" id="PF08429">
    <property type="entry name" value="PLU-1"/>
    <property type="match status" value="1"/>
</dbReference>
<dbReference type="SMART" id="SM00501">
    <property type="entry name" value="BRIGHT"/>
    <property type="match status" value="1"/>
</dbReference>
<dbReference type="GO" id="GO:0000785">
    <property type="term" value="C:chromatin"/>
    <property type="evidence" value="ECO:0000318"/>
    <property type="project" value="GO_Central"/>
</dbReference>
<evidence type="ECO:0000256" key="6">
    <source>
        <dbReference type="SAM" id="MobiDB-lite"/>
    </source>
</evidence>
<dbReference type="Pfam" id="PF01388">
    <property type="entry name" value="ARID"/>
    <property type="match status" value="1"/>
</dbReference>
<dbReference type="SUPFAM" id="SSF46774">
    <property type="entry name" value="ARID-like"/>
    <property type="match status" value="1"/>
</dbReference>
<evidence type="ECO:0000256" key="4">
    <source>
        <dbReference type="ARBA" id="ARBA00022833"/>
    </source>
</evidence>
<feature type="domain" description="JmjN" evidence="8">
    <location>
        <begin position="143"/>
        <end position="184"/>
    </location>
</feature>
<dbReference type="InterPro" id="IPR013637">
    <property type="entry name" value="Lys_sp_deMease-like_dom"/>
</dbReference>
<dbReference type="InterPro" id="IPR036431">
    <property type="entry name" value="ARID_dom_sf"/>
</dbReference>
<dbReference type="EMBL" id="AE016819">
    <property type="protein sequence ID" value="AAS53247.1"/>
    <property type="molecule type" value="Genomic_DNA"/>
</dbReference>
<dbReference type="GO" id="GO:0006338">
    <property type="term" value="P:chromatin remodeling"/>
    <property type="evidence" value="ECO:0000318"/>
    <property type="project" value="GO_Central"/>
</dbReference>
<dbReference type="FunFam" id="1.10.150.60:FF:000020">
    <property type="entry name" value="Ecm5p"/>
    <property type="match status" value="1"/>
</dbReference>
<reference evidence="11" key="2">
    <citation type="journal article" date="2013" name="G3 (Bethesda)">
        <title>Genomes of Ashbya fungi isolated from insects reveal four mating-type loci, numerous translocations, lack of transposons, and distinct gene duplications.</title>
        <authorList>
            <person name="Dietrich F.S."/>
            <person name="Voegeli S."/>
            <person name="Kuo S."/>
            <person name="Philippsen P."/>
        </authorList>
    </citation>
    <scope>GENOME REANNOTATION</scope>
    <source>
        <strain evidence="11">ATCC 10895 / CBS 109.51 / FGSC 9923 / NRRL Y-1056</strain>
    </source>
</reference>
<sequence length="1521" mass="173736">MKMKHQVTADEIACHSEMISSSPLGCSTLDSSRTLQGEISDVESAKIKSCGANGTVEPIKEGGVGYVHGGAPRTSRFMKSLDSSGPAVNAHHCNPYLYTQHKTRPNAPFDMLHVRTKNLVRSCREVEKGSVSGFEYSVQDGSIPVFRVAKQQLPDPHVFYEAVRSIGEKYGAVKLHIHEEHDDAMRLGSHVLSQSSVLNDFTLNTEYFWFKARRQYMNSPSNENSKRLEFHRRLYRFYREGAKAAEGSTKGKRLIGKIPSIDKRTLDLYRLWNCVQLRGGFKTVCQKKLWAQLGRELGYSGRIMSSLSTSLRSAYSKVFSDFDAWELEQRKNTDESSSQPSDFSHIKQETRVDSDIGGKRPLDREGHTEDSQKRKKQHTVFQKVFELGGSSAEFTRVRDVKRCKGLNTNFENVTEAIPGLTEPDQSTLPGYNFSFWQSGMEIYDKSCYETKNSPIYNLRQYYEKSCRHFDLIQTQYSDIIPQVTSWTDKIELQQFEDLYFSILADPTNSLDIDSGIDLPGIIHGSGFRTISRNSDNTAELLDPWNINNVPLAANSLLSYLDIDYGCLTRPKMHVGMTFSTRGWSLGDQYLPTIEYNHLGCSLLWYFIAPESQEAFEKLVEEINLGKRDHPTDELDVDPEFKKSEFYNSYLETNMRNRLNDTHKLRSKNGSHMFGQAARGPKSYLLPNDIQIHPEELQKRGIKFYNAIQEAKTFIIKYPRAYNTSIAAGFHVSESCYLAPESWLSHLVPSDKWFSDRAMLQSINVFQFLHNIMTRCKSPDVVLYAKRLLAEYSIEELENRKKLVKHFPDMKIVANTFDFISDEDLGFTGASKVLLTTSSDCITLSIKSFLTQLHDETASLRDVIRGISKDEVHLSMHTFFSDKLLECLINDVDDPASPIEKLADVEAELTALITRYPGRVPLSKLLPFIHVHHASNNPRISEVRQYLRELEPIITDCRLFLDTLHPASEKIVYGSGFNIRELPTLNFQNSAKDLQRLCAQLRPLSVEFEEMTHVFALMHQFQCFHRQASVALHADDLEAMKSAYEFGISIGISTPLIPSLAAQILRTHWLHVFDLAIVRRSPSCYQDYQNYNLSDMYRFLRLGIRYLNANLHKDKLQKISSLLKSSQALIQRANAFFKKKNYRVSLNDVELIMEKLSCDFIPLNPTFVDGLTKLMAAVKSTKQSIAPSWSRLAVRGDHVTQFVRHFRDGDDAALSQICQFDGSEEDKRISMEEIAQEKEPQLFGRYVKECRAWLQDLNKLVPNARATLEGLLEQDLRCFELAKDEYLPLEHSQRQSVYCFCRQGDVGSTMVECEICREWYHVACINRGRWALPEDDRCVFLCMICHPEPAERPRKVPLQDLLELLCRSASLHVIPDRVLLQRLFELAGCALSFRRHLRRELFDNSNVRWGVSVHKLKFYLRKLEGARCELTSELATLRDVVKEHDLQKLHKLRNANCVPVTGYEKLTARKQRTPLPQLPAEPAAPSVDIKPDPDTAAKCAVSSAPRRIGIADLLSPLPEDTC</sequence>
<dbReference type="PROSITE" id="PS51183">
    <property type="entry name" value="JMJN"/>
    <property type="match status" value="1"/>
</dbReference>
<feature type="domain" description="JmjC" evidence="9">
    <location>
        <begin position="538"/>
        <end position="754"/>
    </location>
</feature>
<keyword evidence="5" id="KW-0539">Nucleus</keyword>
<dbReference type="GO" id="GO:0008270">
    <property type="term" value="F:zinc ion binding"/>
    <property type="evidence" value="ECO:0007669"/>
    <property type="project" value="UniProtKB-KW"/>
</dbReference>
<dbReference type="SUPFAM" id="SSF57903">
    <property type="entry name" value="FYVE/PHD zinc finger"/>
    <property type="match status" value="1"/>
</dbReference>
<keyword evidence="4" id="KW-0862">Zinc</keyword>
<dbReference type="FunFam" id="3.30.40.10:FF:000776">
    <property type="entry name" value="Ecm5p"/>
    <property type="match status" value="1"/>
</dbReference>
<dbReference type="PANTHER" id="PTHR10694">
    <property type="entry name" value="LYSINE-SPECIFIC DEMETHYLASE"/>
    <property type="match status" value="1"/>
</dbReference>
<feature type="region of interest" description="Disordered" evidence="6">
    <location>
        <begin position="330"/>
        <end position="377"/>
    </location>
</feature>
<evidence type="ECO:0000259" key="8">
    <source>
        <dbReference type="PROSITE" id="PS51183"/>
    </source>
</evidence>
<dbReference type="InterPro" id="IPR013083">
    <property type="entry name" value="Znf_RING/FYVE/PHD"/>
</dbReference>
<dbReference type="KEGG" id="ago:AGOS_AFL127C"/>
<dbReference type="SMART" id="SM00558">
    <property type="entry name" value="JmjC"/>
    <property type="match status" value="1"/>
</dbReference>
<dbReference type="HOGENOM" id="CLU_250352_0_0_1"/>